<dbReference type="InterPro" id="IPR007055">
    <property type="entry name" value="BON_dom"/>
</dbReference>
<evidence type="ECO:0000313" key="3">
    <source>
        <dbReference type="Proteomes" id="UP000195221"/>
    </source>
</evidence>
<dbReference type="PROSITE" id="PS50914">
    <property type="entry name" value="BON"/>
    <property type="match status" value="1"/>
</dbReference>
<dbReference type="Proteomes" id="UP000195221">
    <property type="component" value="Unassembled WGS sequence"/>
</dbReference>
<sequence>MRVVSRKGIVTLDGTAPDDRQIQKATEIAAATPGVKSVTNSLTAKEAGH</sequence>
<gene>
    <name evidence="2" type="ORF">PAMC26577_16125</name>
</gene>
<proteinExistence type="predicted"/>
<evidence type="ECO:0000259" key="1">
    <source>
        <dbReference type="PROSITE" id="PS50914"/>
    </source>
</evidence>
<dbReference type="AlphaFoldDB" id="A0A242MSC0"/>
<reference evidence="2 3" key="1">
    <citation type="submission" date="2017-03" db="EMBL/GenBank/DDBJ databases">
        <title>Genome analysis of strain PAMC 26577.</title>
        <authorList>
            <person name="Oh H.-M."/>
            <person name="Yang J.-A."/>
        </authorList>
    </citation>
    <scope>NUCLEOTIDE SEQUENCE [LARGE SCALE GENOMIC DNA]</scope>
    <source>
        <strain evidence="2 3">PAMC 26577</strain>
    </source>
</reference>
<feature type="domain" description="BON" evidence="1">
    <location>
        <begin position="1"/>
        <end position="46"/>
    </location>
</feature>
<accession>A0A242MSC0</accession>
<name>A0A242MSC0_CABSO</name>
<organism evidence="2 3">
    <name type="scientific">Caballeronia sordidicola</name>
    <name type="common">Burkholderia sordidicola</name>
    <dbReference type="NCBI Taxonomy" id="196367"/>
    <lineage>
        <taxon>Bacteria</taxon>
        <taxon>Pseudomonadati</taxon>
        <taxon>Pseudomonadota</taxon>
        <taxon>Betaproteobacteria</taxon>
        <taxon>Burkholderiales</taxon>
        <taxon>Burkholderiaceae</taxon>
        <taxon>Caballeronia</taxon>
    </lineage>
</organism>
<evidence type="ECO:0000313" key="2">
    <source>
        <dbReference type="EMBL" id="OTP74280.1"/>
    </source>
</evidence>
<dbReference type="Pfam" id="PF04972">
    <property type="entry name" value="BON"/>
    <property type="match status" value="1"/>
</dbReference>
<dbReference type="EMBL" id="NBTZ01000066">
    <property type="protein sequence ID" value="OTP74280.1"/>
    <property type="molecule type" value="Genomic_DNA"/>
</dbReference>
<dbReference type="Gene3D" id="3.30.1340.30">
    <property type="match status" value="1"/>
</dbReference>
<comment type="caution">
    <text evidence="2">The sequence shown here is derived from an EMBL/GenBank/DDBJ whole genome shotgun (WGS) entry which is preliminary data.</text>
</comment>
<protein>
    <recommendedName>
        <fullName evidence="1">BON domain-containing protein</fullName>
    </recommendedName>
</protein>